<feature type="domain" description="Major facilitator superfamily (MFS) profile" evidence="5">
    <location>
        <begin position="14"/>
        <end position="413"/>
    </location>
</feature>
<feature type="transmembrane region" description="Helical" evidence="4">
    <location>
        <begin position="53"/>
        <end position="72"/>
    </location>
</feature>
<keyword evidence="3 4" id="KW-0472">Membrane</keyword>
<proteinExistence type="predicted"/>
<protein>
    <submittedName>
        <fullName evidence="6">MFS transporter</fullName>
    </submittedName>
</protein>
<keyword evidence="2 4" id="KW-1133">Transmembrane helix</keyword>
<feature type="transmembrane region" description="Helical" evidence="4">
    <location>
        <begin position="236"/>
        <end position="259"/>
    </location>
</feature>
<feature type="transmembrane region" description="Helical" evidence="4">
    <location>
        <begin position="391"/>
        <end position="408"/>
    </location>
</feature>
<gene>
    <name evidence="6" type="ORF">KCG34_19135</name>
</gene>
<dbReference type="PANTHER" id="PTHR11360:SF284">
    <property type="entry name" value="EG:103B4.3 PROTEIN-RELATED"/>
    <property type="match status" value="1"/>
</dbReference>
<accession>A0A975G4R6</accession>
<organism evidence="6 7">
    <name type="scientific">Phenylobacterium montanum</name>
    <dbReference type="NCBI Taxonomy" id="2823693"/>
    <lineage>
        <taxon>Bacteria</taxon>
        <taxon>Pseudomonadati</taxon>
        <taxon>Pseudomonadota</taxon>
        <taxon>Alphaproteobacteria</taxon>
        <taxon>Caulobacterales</taxon>
        <taxon>Caulobacteraceae</taxon>
        <taxon>Phenylobacterium</taxon>
    </lineage>
</organism>
<name>A0A975G4R6_9CAUL</name>
<dbReference type="InterPro" id="IPR050327">
    <property type="entry name" value="Proton-linked_MCT"/>
</dbReference>
<feature type="transmembrane region" description="Helical" evidence="4">
    <location>
        <begin position="12"/>
        <end position="33"/>
    </location>
</feature>
<keyword evidence="7" id="KW-1185">Reference proteome</keyword>
<dbReference type="Gene3D" id="1.20.1250.20">
    <property type="entry name" value="MFS general substrate transporter like domains"/>
    <property type="match status" value="2"/>
</dbReference>
<keyword evidence="1 4" id="KW-0812">Transmembrane</keyword>
<dbReference type="SUPFAM" id="SSF103473">
    <property type="entry name" value="MFS general substrate transporter"/>
    <property type="match status" value="1"/>
</dbReference>
<feature type="transmembrane region" description="Helical" evidence="4">
    <location>
        <begin position="79"/>
        <end position="98"/>
    </location>
</feature>
<evidence type="ECO:0000256" key="1">
    <source>
        <dbReference type="ARBA" id="ARBA00022692"/>
    </source>
</evidence>
<dbReference type="PANTHER" id="PTHR11360">
    <property type="entry name" value="MONOCARBOXYLATE TRANSPORTER"/>
    <property type="match status" value="1"/>
</dbReference>
<evidence type="ECO:0000313" key="7">
    <source>
        <dbReference type="Proteomes" id="UP000676409"/>
    </source>
</evidence>
<dbReference type="Pfam" id="PF07690">
    <property type="entry name" value="MFS_1"/>
    <property type="match status" value="1"/>
</dbReference>
<feature type="transmembrane region" description="Helical" evidence="4">
    <location>
        <begin position="168"/>
        <end position="189"/>
    </location>
</feature>
<evidence type="ECO:0000313" key="6">
    <source>
        <dbReference type="EMBL" id="QUD90850.1"/>
    </source>
</evidence>
<dbReference type="InterPro" id="IPR020846">
    <property type="entry name" value="MFS_dom"/>
</dbReference>
<dbReference type="PROSITE" id="PS50850">
    <property type="entry name" value="MFS"/>
    <property type="match status" value="1"/>
</dbReference>
<evidence type="ECO:0000256" key="2">
    <source>
        <dbReference type="ARBA" id="ARBA00022989"/>
    </source>
</evidence>
<sequence length="433" mass="45219">MPFTSAAWRPWVLLGVFSLTGFLINAATFNSLGVVLPKMVADEGWNWREAGEGFTLLGAACGFSSFAPAFLIRRAGVRVTLVLGAVVMAGGFAALALAHGLTPYFIGAALCGVGYQMMSLIPATHVLAAIFPHRARPFGIYFTACALGGVAGPWMAEAALTGFHDQWRLFWQILVLVSLALGLVSAALAGSRRWLAQASERTDREVAVEVAAPQRLGVYRTAVDWTVKQAVRTPQFYVLLAAYFGHLFVGVSVASLAVAHLTERHVAMTVAVAMLSVEALAQMVGRAIGGVVGERVEPRLLLIAALASLTVGAGALSIAHTYATMLVFAVGSGIGFGLTAFSVTMLLLNYFGRKHNLEIFSLTCLIGGVSALGSTIGGALRDASGGFSSTFEIYAGVIAVILLGAVLMRPPRMGGGPRSAPAVGQAGLAQDHA</sequence>
<evidence type="ECO:0000256" key="4">
    <source>
        <dbReference type="SAM" id="Phobius"/>
    </source>
</evidence>
<feature type="transmembrane region" description="Helical" evidence="4">
    <location>
        <begin position="138"/>
        <end position="156"/>
    </location>
</feature>
<feature type="transmembrane region" description="Helical" evidence="4">
    <location>
        <begin position="359"/>
        <end position="379"/>
    </location>
</feature>
<dbReference type="KEGG" id="caul:KCG34_19135"/>
<reference evidence="6" key="1">
    <citation type="submission" date="2021-04" db="EMBL/GenBank/DDBJ databases">
        <title>The complete genome sequence of Caulobacter sp. S6.</title>
        <authorList>
            <person name="Tang Y."/>
            <person name="Ouyang W."/>
            <person name="Liu Q."/>
            <person name="Huang B."/>
            <person name="Guo Z."/>
            <person name="Lei P."/>
        </authorList>
    </citation>
    <scope>NUCLEOTIDE SEQUENCE</scope>
    <source>
        <strain evidence="6">S6</strain>
    </source>
</reference>
<dbReference type="Proteomes" id="UP000676409">
    <property type="component" value="Chromosome"/>
</dbReference>
<dbReference type="EMBL" id="CP073078">
    <property type="protein sequence ID" value="QUD90850.1"/>
    <property type="molecule type" value="Genomic_DNA"/>
</dbReference>
<feature type="transmembrane region" description="Helical" evidence="4">
    <location>
        <begin position="300"/>
        <end position="319"/>
    </location>
</feature>
<feature type="transmembrane region" description="Helical" evidence="4">
    <location>
        <begin position="325"/>
        <end position="347"/>
    </location>
</feature>
<dbReference type="InterPro" id="IPR036259">
    <property type="entry name" value="MFS_trans_sf"/>
</dbReference>
<dbReference type="InterPro" id="IPR011701">
    <property type="entry name" value="MFS"/>
</dbReference>
<dbReference type="AlphaFoldDB" id="A0A975G4R6"/>
<dbReference type="GO" id="GO:0022857">
    <property type="term" value="F:transmembrane transporter activity"/>
    <property type="evidence" value="ECO:0007669"/>
    <property type="project" value="InterPro"/>
</dbReference>
<evidence type="ECO:0000256" key="3">
    <source>
        <dbReference type="ARBA" id="ARBA00023136"/>
    </source>
</evidence>
<feature type="transmembrane region" description="Helical" evidence="4">
    <location>
        <begin position="265"/>
        <end position="288"/>
    </location>
</feature>
<evidence type="ECO:0000259" key="5">
    <source>
        <dbReference type="PROSITE" id="PS50850"/>
    </source>
</evidence>
<feature type="transmembrane region" description="Helical" evidence="4">
    <location>
        <begin position="104"/>
        <end position="131"/>
    </location>
</feature>